<keyword evidence="1" id="KW-0521">NADP</keyword>
<dbReference type="GO" id="GO:0008076">
    <property type="term" value="C:voltage-gated potassium channel complex"/>
    <property type="evidence" value="ECO:0007669"/>
    <property type="project" value="TreeGrafter"/>
</dbReference>
<dbReference type="GO" id="GO:1901379">
    <property type="term" value="P:regulation of potassium ion transmembrane transport"/>
    <property type="evidence" value="ECO:0007669"/>
    <property type="project" value="TreeGrafter"/>
</dbReference>
<dbReference type="InterPro" id="IPR036812">
    <property type="entry name" value="NAD(P)_OxRdtase_dom_sf"/>
</dbReference>
<dbReference type="PANTHER" id="PTHR43150">
    <property type="entry name" value="HYPERKINETIC, ISOFORM M"/>
    <property type="match status" value="1"/>
</dbReference>
<dbReference type="SUPFAM" id="SSF51430">
    <property type="entry name" value="NAD(P)-linked oxidoreductase"/>
    <property type="match status" value="1"/>
</dbReference>
<gene>
    <name evidence="4" type="ORF">TBRA_LOCUS1679</name>
</gene>
<evidence type="ECO:0000256" key="2">
    <source>
        <dbReference type="ARBA" id="ARBA00023002"/>
    </source>
</evidence>
<organism evidence="4 5">
    <name type="scientific">Trichogramma brassicae</name>
    <dbReference type="NCBI Taxonomy" id="86971"/>
    <lineage>
        <taxon>Eukaryota</taxon>
        <taxon>Metazoa</taxon>
        <taxon>Ecdysozoa</taxon>
        <taxon>Arthropoda</taxon>
        <taxon>Hexapoda</taxon>
        <taxon>Insecta</taxon>
        <taxon>Pterygota</taxon>
        <taxon>Neoptera</taxon>
        <taxon>Endopterygota</taxon>
        <taxon>Hymenoptera</taxon>
        <taxon>Apocrita</taxon>
        <taxon>Proctotrupomorpha</taxon>
        <taxon>Chalcidoidea</taxon>
        <taxon>Trichogrammatidae</taxon>
        <taxon>Trichogramma</taxon>
    </lineage>
</organism>
<dbReference type="OrthoDB" id="1720422at2759"/>
<dbReference type="InterPro" id="IPR005399">
    <property type="entry name" value="K_chnl_volt-dep_bsu_KCNAB-rel"/>
</dbReference>
<feature type="region of interest" description="Disordered" evidence="3">
    <location>
        <begin position="135"/>
        <end position="190"/>
    </location>
</feature>
<dbReference type="AlphaFoldDB" id="A0A6H5I3R0"/>
<dbReference type="GO" id="GO:0044325">
    <property type="term" value="F:transmembrane transporter binding"/>
    <property type="evidence" value="ECO:0007669"/>
    <property type="project" value="TreeGrafter"/>
</dbReference>
<dbReference type="PANTHER" id="PTHR43150:SF2">
    <property type="entry name" value="HYPERKINETIC, ISOFORM M"/>
    <property type="match status" value="1"/>
</dbReference>
<evidence type="ECO:0000256" key="3">
    <source>
        <dbReference type="SAM" id="MobiDB-lite"/>
    </source>
</evidence>
<feature type="compositionally biased region" description="Basic residues" evidence="3">
    <location>
        <begin position="137"/>
        <end position="147"/>
    </location>
</feature>
<dbReference type="Gene3D" id="3.20.20.100">
    <property type="entry name" value="NADP-dependent oxidoreductase domain"/>
    <property type="match status" value="1"/>
</dbReference>
<protein>
    <submittedName>
        <fullName evidence="4">Uncharacterized protein</fullName>
    </submittedName>
</protein>
<dbReference type="Proteomes" id="UP000479190">
    <property type="component" value="Unassembled WGS sequence"/>
</dbReference>
<name>A0A6H5I3R0_9HYME</name>
<keyword evidence="2" id="KW-0560">Oxidoreductase</keyword>
<dbReference type="EMBL" id="CADCXV010000335">
    <property type="protein sequence ID" value="CAB0029650.1"/>
    <property type="molecule type" value="Genomic_DNA"/>
</dbReference>
<sequence>MRGTITSTALWPGSIFCRAECHYIARGSVRRTAVCELRNSSRMSCPSSSCLSQEQLRKDSVGSESRRYSDKVRDMCVLAERLGCSYPQLAIAWSLKNESCQCLLLGATTTEQLYESLQSLQMTIARPPRQSWGFVRRQPRASCRRASSRSSTPRRTPRRPATLSRTSPRTARRCPSARSNDKRCPPRNQGRACSDAFFCFVTRIIYMQKRAQATQGYIILQIISIKNFTRITTYLKDLPKLT</sequence>
<evidence type="ECO:0000313" key="4">
    <source>
        <dbReference type="EMBL" id="CAB0029650.1"/>
    </source>
</evidence>
<keyword evidence="5" id="KW-1185">Reference proteome</keyword>
<evidence type="ECO:0000256" key="1">
    <source>
        <dbReference type="ARBA" id="ARBA00022857"/>
    </source>
</evidence>
<evidence type="ECO:0000313" key="5">
    <source>
        <dbReference type="Proteomes" id="UP000479190"/>
    </source>
</evidence>
<dbReference type="GO" id="GO:0016491">
    <property type="term" value="F:oxidoreductase activity"/>
    <property type="evidence" value="ECO:0007669"/>
    <property type="project" value="UniProtKB-KW"/>
</dbReference>
<proteinExistence type="predicted"/>
<reference evidence="4 5" key="1">
    <citation type="submission" date="2020-02" db="EMBL/GenBank/DDBJ databases">
        <authorList>
            <person name="Ferguson B K."/>
        </authorList>
    </citation>
    <scope>NUCLEOTIDE SEQUENCE [LARGE SCALE GENOMIC DNA]</scope>
</reference>
<dbReference type="GO" id="GO:0015459">
    <property type="term" value="F:potassium channel regulator activity"/>
    <property type="evidence" value="ECO:0007669"/>
    <property type="project" value="TreeGrafter"/>
</dbReference>
<feature type="compositionally biased region" description="Low complexity" evidence="3">
    <location>
        <begin position="148"/>
        <end position="169"/>
    </location>
</feature>
<accession>A0A6H5I3R0</accession>